<keyword evidence="2" id="KW-1185">Reference proteome</keyword>
<sequence length="168" mass="19489">MSDVRDMSNLNRVMCFTRGLVLRTRKEVLYRRFQTTTDAIAISHSLQEAFRNNNLPNQKPAQNRYESGADMDICNANLYKAECFKKNLCFYCKSPGHKMWECNKLNQKSRKARVNHAALDEQEDDYEDGFRKEDESDLNVLNARVNNMNLNDTSSALIGKDRIIRGNK</sequence>
<evidence type="ECO:0000313" key="1">
    <source>
        <dbReference type="EMBL" id="KAI9920020.1"/>
    </source>
</evidence>
<dbReference type="Proteomes" id="UP001163321">
    <property type="component" value="Chromosome 10"/>
</dbReference>
<gene>
    <name evidence="1" type="ORF">PsorP6_016095</name>
</gene>
<comment type="caution">
    <text evidence="1">The sequence shown here is derived from an EMBL/GenBank/DDBJ whole genome shotgun (WGS) entry which is preliminary data.</text>
</comment>
<evidence type="ECO:0000313" key="2">
    <source>
        <dbReference type="Proteomes" id="UP001163321"/>
    </source>
</evidence>
<dbReference type="EMBL" id="CM047589">
    <property type="protein sequence ID" value="KAI9920020.1"/>
    <property type="molecule type" value="Genomic_DNA"/>
</dbReference>
<name>A0ACC0WMC2_9STRA</name>
<organism evidence="1 2">
    <name type="scientific">Peronosclerospora sorghi</name>
    <dbReference type="NCBI Taxonomy" id="230839"/>
    <lineage>
        <taxon>Eukaryota</taxon>
        <taxon>Sar</taxon>
        <taxon>Stramenopiles</taxon>
        <taxon>Oomycota</taxon>
        <taxon>Peronosporomycetes</taxon>
        <taxon>Peronosporales</taxon>
        <taxon>Peronosporaceae</taxon>
        <taxon>Peronosclerospora</taxon>
    </lineage>
</organism>
<proteinExistence type="predicted"/>
<reference evidence="1 2" key="1">
    <citation type="journal article" date="2022" name="bioRxiv">
        <title>The genome of the oomycete Peronosclerospora sorghi, a cosmopolitan pathogen of maize and sorghum, is inflated with dispersed pseudogenes.</title>
        <authorList>
            <person name="Fletcher K."/>
            <person name="Martin F."/>
            <person name="Isakeit T."/>
            <person name="Cavanaugh K."/>
            <person name="Magill C."/>
            <person name="Michelmore R."/>
        </authorList>
    </citation>
    <scope>NUCLEOTIDE SEQUENCE [LARGE SCALE GENOMIC DNA]</scope>
    <source>
        <strain evidence="1">P6</strain>
    </source>
</reference>
<accession>A0ACC0WMC2</accession>
<protein>
    <submittedName>
        <fullName evidence="1">Uncharacterized protein</fullName>
    </submittedName>
</protein>